<evidence type="ECO:0000256" key="6">
    <source>
        <dbReference type="ARBA" id="ARBA00023136"/>
    </source>
</evidence>
<proteinExistence type="predicted"/>
<evidence type="ECO:0000259" key="10">
    <source>
        <dbReference type="PROSITE" id="PS50262"/>
    </source>
</evidence>
<keyword evidence="6 9" id="KW-0472">Membrane</keyword>
<accession>A0A7E4VN36</accession>
<sequence length="126" mass="14651">MAVADFLMALLNAGSTWTFNFYYDWWFGQFCSINHFFGVAPTCVSVFTMMVVSWDRSAAVVNPLRKRQMSRRCTLAIISGIWVLAALISLPASIPARIDKQFFYSVQNRVLNERRICHNEFEYKFM</sequence>
<evidence type="ECO:0000256" key="5">
    <source>
        <dbReference type="ARBA" id="ARBA00023040"/>
    </source>
</evidence>
<evidence type="ECO:0000256" key="9">
    <source>
        <dbReference type="SAM" id="Phobius"/>
    </source>
</evidence>
<reference evidence="12" key="2">
    <citation type="submission" date="2020-10" db="UniProtKB">
        <authorList>
            <consortium name="WormBaseParasite"/>
        </authorList>
    </citation>
    <scope>IDENTIFICATION</scope>
</reference>
<feature type="transmembrane region" description="Helical" evidence="9">
    <location>
        <begin position="26"/>
        <end position="52"/>
    </location>
</feature>
<dbReference type="PROSITE" id="PS50262">
    <property type="entry name" value="G_PROTEIN_RECEP_F1_2"/>
    <property type="match status" value="1"/>
</dbReference>
<dbReference type="WBParaSite" id="Pan_g22572.t1">
    <property type="protein sequence ID" value="Pan_g22572.t1"/>
    <property type="gene ID" value="Pan_g22572"/>
</dbReference>
<evidence type="ECO:0000256" key="3">
    <source>
        <dbReference type="ARBA" id="ARBA00022692"/>
    </source>
</evidence>
<dbReference type="InterPro" id="IPR000276">
    <property type="entry name" value="GPCR_Rhodpsn"/>
</dbReference>
<dbReference type="Proteomes" id="UP000492821">
    <property type="component" value="Unassembled WGS sequence"/>
</dbReference>
<dbReference type="Gene3D" id="1.20.1070.10">
    <property type="entry name" value="Rhodopsin 7-helix transmembrane proteins"/>
    <property type="match status" value="1"/>
</dbReference>
<protein>
    <submittedName>
        <fullName evidence="12">G_PROTEIN_RECEP_F1_2 domain-containing protein</fullName>
    </submittedName>
</protein>
<dbReference type="PANTHER" id="PTHR46925:SF2">
    <property type="entry name" value="G-PROTEIN COUPLED RECEPTOR TKR-1-RELATED"/>
    <property type="match status" value="1"/>
</dbReference>
<dbReference type="PANTHER" id="PTHR46925">
    <property type="entry name" value="G-PROTEIN COUPLED RECEPTOR TKR-1-RELATED"/>
    <property type="match status" value="1"/>
</dbReference>
<dbReference type="GO" id="GO:0004995">
    <property type="term" value="F:tachykinin receptor activity"/>
    <property type="evidence" value="ECO:0007669"/>
    <property type="project" value="InterPro"/>
</dbReference>
<evidence type="ECO:0000256" key="8">
    <source>
        <dbReference type="ARBA" id="ARBA00023224"/>
    </source>
</evidence>
<dbReference type="InterPro" id="IPR001681">
    <property type="entry name" value="Neurokn_rcpt"/>
</dbReference>
<keyword evidence="5" id="KW-0297">G-protein coupled receptor</keyword>
<name>A0A7E4VN36_PANRE</name>
<reference evidence="11" key="1">
    <citation type="journal article" date="2013" name="Genetics">
        <title>The draft genome and transcriptome of Panagrellus redivivus are shaped by the harsh demands of a free-living lifestyle.</title>
        <authorList>
            <person name="Srinivasan J."/>
            <person name="Dillman A.R."/>
            <person name="Macchietto M.G."/>
            <person name="Heikkinen L."/>
            <person name="Lakso M."/>
            <person name="Fracchia K.M."/>
            <person name="Antoshechkin I."/>
            <person name="Mortazavi A."/>
            <person name="Wong G."/>
            <person name="Sternberg P.W."/>
        </authorList>
    </citation>
    <scope>NUCLEOTIDE SEQUENCE [LARGE SCALE GENOMIC DNA]</scope>
    <source>
        <strain evidence="11">MT8872</strain>
    </source>
</reference>
<evidence type="ECO:0000256" key="7">
    <source>
        <dbReference type="ARBA" id="ARBA00023170"/>
    </source>
</evidence>
<organism evidence="11 12">
    <name type="scientific">Panagrellus redivivus</name>
    <name type="common">Microworm</name>
    <dbReference type="NCBI Taxonomy" id="6233"/>
    <lineage>
        <taxon>Eukaryota</taxon>
        <taxon>Metazoa</taxon>
        <taxon>Ecdysozoa</taxon>
        <taxon>Nematoda</taxon>
        <taxon>Chromadorea</taxon>
        <taxon>Rhabditida</taxon>
        <taxon>Tylenchina</taxon>
        <taxon>Panagrolaimomorpha</taxon>
        <taxon>Panagrolaimoidea</taxon>
        <taxon>Panagrolaimidae</taxon>
        <taxon>Panagrellus</taxon>
    </lineage>
</organism>
<keyword evidence="8" id="KW-0807">Transducer</keyword>
<keyword evidence="4 9" id="KW-1133">Transmembrane helix</keyword>
<dbReference type="Pfam" id="PF00001">
    <property type="entry name" value="7tm_1"/>
    <property type="match status" value="1"/>
</dbReference>
<feature type="domain" description="G-protein coupled receptors family 1 profile" evidence="10">
    <location>
        <begin position="1"/>
        <end position="126"/>
    </location>
</feature>
<evidence type="ECO:0000256" key="1">
    <source>
        <dbReference type="ARBA" id="ARBA00004651"/>
    </source>
</evidence>
<keyword evidence="11" id="KW-1185">Reference proteome</keyword>
<feature type="transmembrane region" description="Helical" evidence="9">
    <location>
        <begin position="73"/>
        <end position="94"/>
    </location>
</feature>
<evidence type="ECO:0000313" key="12">
    <source>
        <dbReference type="WBParaSite" id="Pan_g22572.t1"/>
    </source>
</evidence>
<dbReference type="AlphaFoldDB" id="A0A7E4VN36"/>
<comment type="subcellular location">
    <subcellularLocation>
        <location evidence="1">Cell membrane</location>
        <topology evidence="1">Multi-pass membrane protein</topology>
    </subcellularLocation>
</comment>
<evidence type="ECO:0000256" key="4">
    <source>
        <dbReference type="ARBA" id="ARBA00022989"/>
    </source>
</evidence>
<dbReference type="PROSITE" id="PS00237">
    <property type="entry name" value="G_PROTEIN_RECEP_F1_1"/>
    <property type="match status" value="1"/>
</dbReference>
<keyword evidence="3 9" id="KW-0812">Transmembrane</keyword>
<dbReference type="SUPFAM" id="SSF81321">
    <property type="entry name" value="Family A G protein-coupled receptor-like"/>
    <property type="match status" value="1"/>
</dbReference>
<keyword evidence="2" id="KW-1003">Cell membrane</keyword>
<dbReference type="GO" id="GO:0005886">
    <property type="term" value="C:plasma membrane"/>
    <property type="evidence" value="ECO:0007669"/>
    <property type="project" value="UniProtKB-SubCell"/>
</dbReference>
<dbReference type="InterPro" id="IPR017452">
    <property type="entry name" value="GPCR_Rhodpsn_7TM"/>
</dbReference>
<evidence type="ECO:0000256" key="2">
    <source>
        <dbReference type="ARBA" id="ARBA00022475"/>
    </source>
</evidence>
<keyword evidence="7" id="KW-0675">Receptor</keyword>
<evidence type="ECO:0000313" key="11">
    <source>
        <dbReference type="Proteomes" id="UP000492821"/>
    </source>
</evidence>